<dbReference type="InterPro" id="IPR016155">
    <property type="entry name" value="Mopterin_synth/thiamin_S_b"/>
</dbReference>
<reference evidence="1 2" key="1">
    <citation type="submission" date="2016-09" db="EMBL/GenBank/DDBJ databases">
        <title>Complete genome of Desulfosporosinus sp. OL.</title>
        <authorList>
            <person name="Mardanov A."/>
            <person name="Beletsky A."/>
            <person name="Panova A."/>
            <person name="Karnachuk O."/>
            <person name="Ravin N."/>
        </authorList>
    </citation>
    <scope>NUCLEOTIDE SEQUENCE [LARGE SCALE GENOMIC DNA]</scope>
    <source>
        <strain evidence="1 2">OL</strain>
    </source>
</reference>
<dbReference type="Gene3D" id="3.10.20.30">
    <property type="match status" value="1"/>
</dbReference>
<keyword evidence="2" id="KW-1185">Reference proteome</keyword>
<dbReference type="SUPFAM" id="SSF54285">
    <property type="entry name" value="MoaD/ThiS"/>
    <property type="match status" value="1"/>
</dbReference>
<gene>
    <name evidence="1" type="ORF">DSOL_3668</name>
</gene>
<dbReference type="PANTHER" id="PTHR34472">
    <property type="entry name" value="SULFUR CARRIER PROTEIN THIS"/>
    <property type="match status" value="1"/>
</dbReference>
<dbReference type="NCBIfam" id="TIGR01683">
    <property type="entry name" value="thiS"/>
    <property type="match status" value="1"/>
</dbReference>
<evidence type="ECO:0000313" key="1">
    <source>
        <dbReference type="EMBL" id="OLN29165.1"/>
    </source>
</evidence>
<dbReference type="Pfam" id="PF02597">
    <property type="entry name" value="ThiS"/>
    <property type="match status" value="1"/>
</dbReference>
<evidence type="ECO:0008006" key="3">
    <source>
        <dbReference type="Google" id="ProtNLM"/>
    </source>
</evidence>
<name>A0A1Q8QP94_9FIRM</name>
<dbReference type="InterPro" id="IPR012675">
    <property type="entry name" value="Beta-grasp_dom_sf"/>
</dbReference>
<dbReference type="InterPro" id="IPR010035">
    <property type="entry name" value="Thi_S"/>
</dbReference>
<dbReference type="AlphaFoldDB" id="A0A1Q8QP94"/>
<organism evidence="1 2">
    <name type="scientific">Desulfosporosinus metallidurans</name>
    <dbReference type="NCBI Taxonomy" id="1888891"/>
    <lineage>
        <taxon>Bacteria</taxon>
        <taxon>Bacillati</taxon>
        <taxon>Bacillota</taxon>
        <taxon>Clostridia</taxon>
        <taxon>Eubacteriales</taxon>
        <taxon>Desulfitobacteriaceae</taxon>
        <taxon>Desulfosporosinus</taxon>
    </lineage>
</organism>
<comment type="caution">
    <text evidence="1">The sequence shown here is derived from an EMBL/GenBank/DDBJ whole genome shotgun (WGS) entry which is preliminary data.</text>
</comment>
<dbReference type="OrthoDB" id="9798559at2"/>
<dbReference type="RefSeq" id="WP_075366125.1">
    <property type="nucleotide sequence ID" value="NZ_MLBF01000035.1"/>
</dbReference>
<dbReference type="STRING" id="1888891.DSOL_3668"/>
<protein>
    <recommendedName>
        <fullName evidence="3">Thiamine biosynthesis protein ThiS</fullName>
    </recommendedName>
</protein>
<proteinExistence type="predicted"/>
<dbReference type="EMBL" id="MLBF01000035">
    <property type="protein sequence ID" value="OLN29165.1"/>
    <property type="molecule type" value="Genomic_DNA"/>
</dbReference>
<dbReference type="PANTHER" id="PTHR34472:SF1">
    <property type="entry name" value="SULFUR CARRIER PROTEIN THIS"/>
    <property type="match status" value="1"/>
</dbReference>
<evidence type="ECO:0000313" key="2">
    <source>
        <dbReference type="Proteomes" id="UP000186102"/>
    </source>
</evidence>
<sequence length="65" mass="7476">MIKLNNRDYEWQEGLTVEELMKLKNFTYARIIVYLNAEVVSAEDYASTMIYDGDEVKAIHLMAGG</sequence>
<accession>A0A1Q8QP94</accession>
<dbReference type="Proteomes" id="UP000186102">
    <property type="component" value="Unassembled WGS sequence"/>
</dbReference>
<dbReference type="CDD" id="cd00565">
    <property type="entry name" value="Ubl_ThiS"/>
    <property type="match status" value="1"/>
</dbReference>
<dbReference type="InterPro" id="IPR003749">
    <property type="entry name" value="ThiS/MoaD-like"/>
</dbReference>